<gene>
    <name evidence="2" type="ORF">L345_04148</name>
</gene>
<organism evidence="2 3">
    <name type="scientific">Ophiophagus hannah</name>
    <name type="common">King cobra</name>
    <name type="synonym">Naja hannah</name>
    <dbReference type="NCBI Taxonomy" id="8665"/>
    <lineage>
        <taxon>Eukaryota</taxon>
        <taxon>Metazoa</taxon>
        <taxon>Chordata</taxon>
        <taxon>Craniata</taxon>
        <taxon>Vertebrata</taxon>
        <taxon>Euteleostomi</taxon>
        <taxon>Lepidosauria</taxon>
        <taxon>Squamata</taxon>
        <taxon>Bifurcata</taxon>
        <taxon>Unidentata</taxon>
        <taxon>Episquamata</taxon>
        <taxon>Toxicofera</taxon>
        <taxon>Serpentes</taxon>
        <taxon>Colubroidea</taxon>
        <taxon>Elapidae</taxon>
        <taxon>Elapinae</taxon>
        <taxon>Ophiophagus</taxon>
    </lineage>
</organism>
<dbReference type="InterPro" id="IPR001660">
    <property type="entry name" value="SAM"/>
</dbReference>
<dbReference type="Gene3D" id="1.10.150.50">
    <property type="entry name" value="Transcription Factor, Ets-1"/>
    <property type="match status" value="1"/>
</dbReference>
<comment type="caution">
    <text evidence="2">The sequence shown here is derived from an EMBL/GenBank/DDBJ whole genome shotgun (WGS) entry which is preliminary data.</text>
</comment>
<dbReference type="OrthoDB" id="10004495at2759"/>
<proteinExistence type="predicted"/>
<dbReference type="InterPro" id="IPR013761">
    <property type="entry name" value="SAM/pointed_sf"/>
</dbReference>
<dbReference type="PANTHER" id="PTHR12247">
    <property type="entry name" value="POLYCOMB GROUP PROTEIN"/>
    <property type="match status" value="1"/>
</dbReference>
<dbReference type="SMART" id="SM00454">
    <property type="entry name" value="SAM"/>
    <property type="match status" value="1"/>
</dbReference>
<sequence>MDRWQWGTFMLQDSLDQENPLYLQHFVQANEMVKSLGVLVAGFVQRLPGCKEQAALFRQEQIDGEAFLLLNQSDIVKILSIKLGPALKIYNAILMFKTAEED</sequence>
<dbReference type="AlphaFoldDB" id="V8P7U4"/>
<reference evidence="2 3" key="1">
    <citation type="journal article" date="2013" name="Proc. Natl. Acad. Sci. U.S.A.">
        <title>The king cobra genome reveals dynamic gene evolution and adaptation in the snake venom system.</title>
        <authorList>
            <person name="Vonk F.J."/>
            <person name="Casewell N.R."/>
            <person name="Henkel C.V."/>
            <person name="Heimberg A.M."/>
            <person name="Jansen H.J."/>
            <person name="McCleary R.J."/>
            <person name="Kerkkamp H.M."/>
            <person name="Vos R.A."/>
            <person name="Guerreiro I."/>
            <person name="Calvete J.J."/>
            <person name="Wuster W."/>
            <person name="Woods A.E."/>
            <person name="Logan J.M."/>
            <person name="Harrison R.A."/>
            <person name="Castoe T.A."/>
            <person name="de Koning A.P."/>
            <person name="Pollock D.D."/>
            <person name="Yandell M."/>
            <person name="Calderon D."/>
            <person name="Renjifo C."/>
            <person name="Currier R.B."/>
            <person name="Salgado D."/>
            <person name="Pla D."/>
            <person name="Sanz L."/>
            <person name="Hyder A.S."/>
            <person name="Ribeiro J.M."/>
            <person name="Arntzen J.W."/>
            <person name="van den Thillart G.E."/>
            <person name="Boetzer M."/>
            <person name="Pirovano W."/>
            <person name="Dirks R.P."/>
            <person name="Spaink H.P."/>
            <person name="Duboule D."/>
            <person name="McGlinn E."/>
            <person name="Kini R.M."/>
            <person name="Richardson M.K."/>
        </authorList>
    </citation>
    <scope>NUCLEOTIDE SEQUENCE</scope>
    <source>
        <tissue evidence="2">Blood</tissue>
    </source>
</reference>
<dbReference type="GO" id="GO:0003682">
    <property type="term" value="F:chromatin binding"/>
    <property type="evidence" value="ECO:0007669"/>
    <property type="project" value="TreeGrafter"/>
</dbReference>
<feature type="domain" description="SAM" evidence="1">
    <location>
        <begin position="33"/>
        <end position="99"/>
    </location>
</feature>
<keyword evidence="3" id="KW-1185">Reference proteome</keyword>
<dbReference type="Pfam" id="PF00536">
    <property type="entry name" value="SAM_1"/>
    <property type="match status" value="1"/>
</dbReference>
<evidence type="ECO:0000313" key="3">
    <source>
        <dbReference type="Proteomes" id="UP000018936"/>
    </source>
</evidence>
<dbReference type="InterPro" id="IPR050548">
    <property type="entry name" value="PcG_chromatin_remod_factors"/>
</dbReference>
<dbReference type="GO" id="GO:0042393">
    <property type="term" value="F:histone binding"/>
    <property type="evidence" value="ECO:0007669"/>
    <property type="project" value="TreeGrafter"/>
</dbReference>
<feature type="non-terminal residue" evidence="2">
    <location>
        <position position="1"/>
    </location>
</feature>
<name>V8P7U4_OPHHA</name>
<evidence type="ECO:0000313" key="2">
    <source>
        <dbReference type="EMBL" id="ETE70046.1"/>
    </source>
</evidence>
<dbReference type="SUPFAM" id="SSF47769">
    <property type="entry name" value="SAM/Pointed domain"/>
    <property type="match status" value="1"/>
</dbReference>
<dbReference type="EMBL" id="AZIM01000630">
    <property type="protein sequence ID" value="ETE70046.1"/>
    <property type="molecule type" value="Genomic_DNA"/>
</dbReference>
<dbReference type="PANTHER" id="PTHR12247:SF130">
    <property type="entry name" value="SAM DOMAIN-CONTAINING PROTEIN"/>
    <property type="match status" value="1"/>
</dbReference>
<evidence type="ECO:0000259" key="1">
    <source>
        <dbReference type="SMART" id="SM00454"/>
    </source>
</evidence>
<dbReference type="GO" id="GO:0045892">
    <property type="term" value="P:negative regulation of DNA-templated transcription"/>
    <property type="evidence" value="ECO:0007669"/>
    <property type="project" value="TreeGrafter"/>
</dbReference>
<dbReference type="GO" id="GO:0005634">
    <property type="term" value="C:nucleus"/>
    <property type="evidence" value="ECO:0007669"/>
    <property type="project" value="TreeGrafter"/>
</dbReference>
<dbReference type="Proteomes" id="UP000018936">
    <property type="component" value="Unassembled WGS sequence"/>
</dbReference>
<protein>
    <recommendedName>
        <fullName evidence="1">SAM domain-containing protein</fullName>
    </recommendedName>
</protein>
<accession>V8P7U4</accession>